<dbReference type="OrthoDB" id="407325at2759"/>
<feature type="region of interest" description="Disordered" evidence="1">
    <location>
        <begin position="11"/>
        <end position="33"/>
    </location>
</feature>
<accession>A0A058ZDL1</accession>
<evidence type="ECO:0000313" key="2">
    <source>
        <dbReference type="EMBL" id="KCV72046.1"/>
    </source>
</evidence>
<dbReference type="RefSeq" id="XP_009493624.1">
    <property type="nucleotide sequence ID" value="XM_009495349.1"/>
</dbReference>
<dbReference type="GO" id="GO:0005829">
    <property type="term" value="C:cytosol"/>
    <property type="evidence" value="ECO:0007669"/>
    <property type="project" value="TreeGrafter"/>
</dbReference>
<name>A0A058ZDL1_FONAL</name>
<dbReference type="CDD" id="cd02440">
    <property type="entry name" value="AdoMet_MTases"/>
    <property type="match status" value="1"/>
</dbReference>
<evidence type="ECO:0000256" key="1">
    <source>
        <dbReference type="SAM" id="MobiDB-lite"/>
    </source>
</evidence>
<dbReference type="Gene3D" id="3.40.50.150">
    <property type="entry name" value="Vaccinia Virus protein VP39"/>
    <property type="match status" value="1"/>
</dbReference>
<evidence type="ECO:0000313" key="3">
    <source>
        <dbReference type="Proteomes" id="UP000030693"/>
    </source>
</evidence>
<keyword evidence="3" id="KW-1185">Reference proteome</keyword>
<proteinExistence type="predicted"/>
<reference evidence="2" key="1">
    <citation type="submission" date="2013-04" db="EMBL/GenBank/DDBJ databases">
        <title>The Genome Sequence of Fonticula alba ATCC 38817.</title>
        <authorList>
            <consortium name="The Broad Institute Genomics Platform"/>
            <person name="Russ C."/>
            <person name="Cuomo C."/>
            <person name="Burger G."/>
            <person name="Gray M.W."/>
            <person name="Holland P.W.H."/>
            <person name="King N."/>
            <person name="Lang F.B.F."/>
            <person name="Roger A.J."/>
            <person name="Ruiz-Trillo I."/>
            <person name="Brown M."/>
            <person name="Walker B."/>
            <person name="Young S."/>
            <person name="Zeng Q."/>
            <person name="Gargeya S."/>
            <person name="Fitzgerald M."/>
            <person name="Haas B."/>
            <person name="Abouelleil A."/>
            <person name="Allen A.W."/>
            <person name="Alvarado L."/>
            <person name="Arachchi H.M."/>
            <person name="Berlin A.M."/>
            <person name="Chapman S.B."/>
            <person name="Gainer-Dewar J."/>
            <person name="Goldberg J."/>
            <person name="Griggs A."/>
            <person name="Gujja S."/>
            <person name="Hansen M."/>
            <person name="Howarth C."/>
            <person name="Imamovic A."/>
            <person name="Ireland A."/>
            <person name="Larimer J."/>
            <person name="McCowan C."/>
            <person name="Murphy C."/>
            <person name="Pearson M."/>
            <person name="Poon T.W."/>
            <person name="Priest M."/>
            <person name="Roberts A."/>
            <person name="Saif S."/>
            <person name="Shea T."/>
            <person name="Sisk P."/>
            <person name="Sykes S."/>
            <person name="Wortman J."/>
            <person name="Nusbaum C."/>
            <person name="Birren B."/>
        </authorList>
    </citation>
    <scope>NUCLEOTIDE SEQUENCE [LARGE SCALE GENOMIC DNA]</scope>
    <source>
        <strain evidence="2">ATCC 38817</strain>
    </source>
</reference>
<dbReference type="GeneID" id="20526179"/>
<dbReference type="Pfam" id="PF10294">
    <property type="entry name" value="Methyltransf_16"/>
    <property type="match status" value="1"/>
</dbReference>
<dbReference type="STRING" id="691883.A0A058ZDL1"/>
<dbReference type="InterPro" id="IPR029063">
    <property type="entry name" value="SAM-dependent_MTases_sf"/>
</dbReference>
<organism evidence="2">
    <name type="scientific">Fonticula alba</name>
    <name type="common">Slime mold</name>
    <dbReference type="NCBI Taxonomy" id="691883"/>
    <lineage>
        <taxon>Eukaryota</taxon>
        <taxon>Rotosphaerida</taxon>
        <taxon>Fonticulaceae</taxon>
        <taxon>Fonticula</taxon>
    </lineage>
</organism>
<dbReference type="PANTHER" id="PTHR14614:SF132">
    <property type="entry name" value="PROTEIN-LYSINE METHYLTRANSFERASE C42C1.13"/>
    <property type="match status" value="1"/>
</dbReference>
<sequence length="292" mass="30246">MPLAAAAAAAATDSAPHPGALGHSEEPGHPDGTLDVVHLLFGSGVTAPAACLSVACRRGRGAVPPFATTLWRSSLLLALHLRHQPAMVAGHSVLELGAGTGVAGLTAALLGARRVVLTDLPQGGVQSAERSVRLNPRARPATGGVEVLPLDWAAADAPAMVARLGSPFPDLLLAADCVFQPDMFVPFVQTLALLLHEAQARGRDCHPLALMAYENRSPYRSLAETLAFWGLVGREVPLPPADLGTLREVACPGGPCSGACVPSSAAEDLTPGLFEDLRLFEISLATDRPEPE</sequence>
<protein>
    <submittedName>
        <fullName evidence="2">Uncharacterized protein</fullName>
    </submittedName>
</protein>
<dbReference type="InterPro" id="IPR019410">
    <property type="entry name" value="Methyltransf_16"/>
</dbReference>
<dbReference type="eggNOG" id="KOG2793">
    <property type="taxonomic scope" value="Eukaryota"/>
</dbReference>
<dbReference type="EMBL" id="KB932202">
    <property type="protein sequence ID" value="KCV72046.1"/>
    <property type="molecule type" value="Genomic_DNA"/>
</dbReference>
<dbReference type="Proteomes" id="UP000030693">
    <property type="component" value="Unassembled WGS sequence"/>
</dbReference>
<dbReference type="SUPFAM" id="SSF53335">
    <property type="entry name" value="S-adenosyl-L-methionine-dependent methyltransferases"/>
    <property type="match status" value="1"/>
</dbReference>
<gene>
    <name evidence="2" type="ORF">H696_01454</name>
</gene>
<dbReference type="AlphaFoldDB" id="A0A058ZDL1"/>
<dbReference type="PANTHER" id="PTHR14614">
    <property type="entry name" value="HEPATOCELLULAR CARCINOMA-ASSOCIATED ANTIGEN"/>
    <property type="match status" value="1"/>
</dbReference>